<dbReference type="SUPFAM" id="SSF47819">
    <property type="entry name" value="HRDC-like"/>
    <property type="match status" value="1"/>
</dbReference>
<dbReference type="Pfam" id="PF00570">
    <property type="entry name" value="HRDC"/>
    <property type="match status" value="1"/>
</dbReference>
<dbReference type="EMBL" id="JAGGLB010000019">
    <property type="protein sequence ID" value="MBP1993481.1"/>
    <property type="molecule type" value="Genomic_DNA"/>
</dbReference>
<dbReference type="SMART" id="SM00341">
    <property type="entry name" value="HRDC"/>
    <property type="match status" value="1"/>
</dbReference>
<comment type="caution">
    <text evidence="2">The sequence shown here is derived from an EMBL/GenBank/DDBJ whole genome shotgun (WGS) entry which is preliminary data.</text>
</comment>
<keyword evidence="3" id="KW-1185">Reference proteome</keyword>
<evidence type="ECO:0000313" key="3">
    <source>
        <dbReference type="Proteomes" id="UP001519287"/>
    </source>
</evidence>
<evidence type="ECO:0000313" key="2">
    <source>
        <dbReference type="EMBL" id="MBP1993481.1"/>
    </source>
</evidence>
<sequence length="333" mass="38846">MNVVFLNTLEKQAGEERVISAQVSIGEVQGVWQVVWREPSEQGKPAQENWYTGVSWDELLTAFRQGLKEKLYQGFRPLIKGDYEGVQGLSGKTKLTQMLNYFSEMNPNEEMYENLRKWRKEQASREGKAPFILATNRMLRILSVFLPHSTEELLQIPGFGEQKTNMYGKEILKLTGEMPRETSFPLEWVVQAIDHNKFEAWVHAQKEEKIRMELDKETNKRNLLELVAGGASLDRLQAALSMQRRDLLLWIEDLEREGYDMEPLVKAELAAVSEEHLLKAWTAFETEGDRYLKPILQLIFNADELKDKELDYAYEWLRLLRLKFRKEKESIAS</sequence>
<accession>A0ABS4J2J7</accession>
<evidence type="ECO:0000259" key="1">
    <source>
        <dbReference type="PROSITE" id="PS50967"/>
    </source>
</evidence>
<proteinExistence type="predicted"/>
<dbReference type="Gene3D" id="1.10.150.80">
    <property type="entry name" value="HRDC domain"/>
    <property type="match status" value="1"/>
</dbReference>
<reference evidence="2 3" key="1">
    <citation type="submission" date="2021-03" db="EMBL/GenBank/DDBJ databases">
        <title>Genomic Encyclopedia of Type Strains, Phase IV (KMG-IV): sequencing the most valuable type-strain genomes for metagenomic binning, comparative biology and taxonomic classification.</title>
        <authorList>
            <person name="Goeker M."/>
        </authorList>
    </citation>
    <scope>NUCLEOTIDE SEQUENCE [LARGE SCALE GENOMIC DNA]</scope>
    <source>
        <strain evidence="2 3">DSM 26048</strain>
    </source>
</reference>
<dbReference type="InterPro" id="IPR044876">
    <property type="entry name" value="HRDC_dom_sf"/>
</dbReference>
<dbReference type="InterPro" id="IPR010997">
    <property type="entry name" value="HRDC-like_sf"/>
</dbReference>
<dbReference type="RefSeq" id="WP_209975356.1">
    <property type="nucleotide sequence ID" value="NZ_JAGGLB010000019.1"/>
</dbReference>
<dbReference type="Proteomes" id="UP001519287">
    <property type="component" value="Unassembled WGS sequence"/>
</dbReference>
<organism evidence="2 3">
    <name type="scientific">Paenibacillus eucommiae</name>
    <dbReference type="NCBI Taxonomy" id="1355755"/>
    <lineage>
        <taxon>Bacteria</taxon>
        <taxon>Bacillati</taxon>
        <taxon>Bacillota</taxon>
        <taxon>Bacilli</taxon>
        <taxon>Bacillales</taxon>
        <taxon>Paenibacillaceae</taxon>
        <taxon>Paenibacillus</taxon>
    </lineage>
</organism>
<gene>
    <name evidence="2" type="ORF">J2Z66_005103</name>
</gene>
<dbReference type="InterPro" id="IPR002121">
    <property type="entry name" value="HRDC_dom"/>
</dbReference>
<protein>
    <recommendedName>
        <fullName evidence="1">HRDC domain-containing protein</fullName>
    </recommendedName>
</protein>
<feature type="domain" description="HRDC" evidence="1">
    <location>
        <begin position="105"/>
        <end position="185"/>
    </location>
</feature>
<dbReference type="PROSITE" id="PS50967">
    <property type="entry name" value="HRDC"/>
    <property type="match status" value="1"/>
</dbReference>
<name>A0ABS4J2J7_9BACL</name>